<dbReference type="PANTHER" id="PTHR43877:SF1">
    <property type="entry name" value="ACETYLTRANSFERASE"/>
    <property type="match status" value="1"/>
</dbReference>
<comment type="caution">
    <text evidence="4">The sequence shown here is derived from an EMBL/GenBank/DDBJ whole genome shotgun (WGS) entry which is preliminary data.</text>
</comment>
<dbReference type="InterPro" id="IPR000182">
    <property type="entry name" value="GNAT_dom"/>
</dbReference>
<feature type="domain" description="N-acetyltransferase" evidence="3">
    <location>
        <begin position="38"/>
        <end position="177"/>
    </location>
</feature>
<dbReference type="PANTHER" id="PTHR43877">
    <property type="entry name" value="AMINOALKYLPHOSPHONATE N-ACETYLTRANSFERASE-RELATED-RELATED"/>
    <property type="match status" value="1"/>
</dbReference>
<keyword evidence="5" id="KW-1185">Reference proteome</keyword>
<evidence type="ECO:0000256" key="1">
    <source>
        <dbReference type="ARBA" id="ARBA00022679"/>
    </source>
</evidence>
<reference evidence="5" key="1">
    <citation type="journal article" date="2019" name="Int. J. Syst. Evol. Microbiol.">
        <title>The Global Catalogue of Microorganisms (GCM) 10K type strain sequencing project: providing services to taxonomists for standard genome sequencing and annotation.</title>
        <authorList>
            <consortium name="The Broad Institute Genomics Platform"/>
            <consortium name="The Broad Institute Genome Sequencing Center for Infectious Disease"/>
            <person name="Wu L."/>
            <person name="Ma J."/>
        </authorList>
    </citation>
    <scope>NUCLEOTIDE SEQUENCE [LARGE SCALE GENOMIC DNA]</scope>
    <source>
        <strain evidence="5">JCM 31202</strain>
    </source>
</reference>
<evidence type="ECO:0000313" key="4">
    <source>
        <dbReference type="EMBL" id="MFD0903999.1"/>
    </source>
</evidence>
<dbReference type="SUPFAM" id="SSF55729">
    <property type="entry name" value="Acyl-CoA N-acyltransferases (Nat)"/>
    <property type="match status" value="1"/>
</dbReference>
<sequence>EAFTDAWRPRPGGAARVAELQRAYRLGTLAAPDPAPPGAARIATAADRDVAAAWFTAFSEEDEEHGPANLAALDDRIATRGLALWERDGTPVSMAARTRIVAGMARVAPVYTPPEHRRNGYGAAVTAAVTRSALDAGAREVVLFTDLANPTSNAIYRRLGYRPVEDRTVMAFAPAGR</sequence>
<evidence type="ECO:0000259" key="3">
    <source>
        <dbReference type="PROSITE" id="PS51186"/>
    </source>
</evidence>
<dbReference type="PROSITE" id="PS51186">
    <property type="entry name" value="GNAT"/>
    <property type="match status" value="1"/>
</dbReference>
<name>A0ABW3EWQ5_9ACTN</name>
<keyword evidence="1" id="KW-0808">Transferase</keyword>
<dbReference type="RefSeq" id="WP_378303400.1">
    <property type="nucleotide sequence ID" value="NZ_JBHTJA010000070.1"/>
</dbReference>
<evidence type="ECO:0000313" key="5">
    <source>
        <dbReference type="Proteomes" id="UP001596972"/>
    </source>
</evidence>
<evidence type="ECO:0000256" key="2">
    <source>
        <dbReference type="ARBA" id="ARBA00023315"/>
    </source>
</evidence>
<proteinExistence type="predicted"/>
<keyword evidence="2" id="KW-0012">Acyltransferase</keyword>
<protein>
    <submittedName>
        <fullName evidence="4">GNAT family N-acetyltransferase</fullName>
    </submittedName>
</protein>
<dbReference type="EMBL" id="JBHTJA010000070">
    <property type="protein sequence ID" value="MFD0903999.1"/>
    <property type="molecule type" value="Genomic_DNA"/>
</dbReference>
<dbReference type="InterPro" id="IPR016181">
    <property type="entry name" value="Acyl_CoA_acyltransferase"/>
</dbReference>
<dbReference type="Proteomes" id="UP001596972">
    <property type="component" value="Unassembled WGS sequence"/>
</dbReference>
<feature type="non-terminal residue" evidence="4">
    <location>
        <position position="1"/>
    </location>
</feature>
<dbReference type="Gene3D" id="3.40.630.30">
    <property type="match status" value="1"/>
</dbReference>
<dbReference type="InterPro" id="IPR050832">
    <property type="entry name" value="Bact_Acetyltransf"/>
</dbReference>
<dbReference type="Pfam" id="PF00583">
    <property type="entry name" value="Acetyltransf_1"/>
    <property type="match status" value="1"/>
</dbReference>
<gene>
    <name evidence="4" type="ORF">ACFQ11_26690</name>
</gene>
<organism evidence="4 5">
    <name type="scientific">Actinomadura sediminis</name>
    <dbReference type="NCBI Taxonomy" id="1038904"/>
    <lineage>
        <taxon>Bacteria</taxon>
        <taxon>Bacillati</taxon>
        <taxon>Actinomycetota</taxon>
        <taxon>Actinomycetes</taxon>
        <taxon>Streptosporangiales</taxon>
        <taxon>Thermomonosporaceae</taxon>
        <taxon>Actinomadura</taxon>
    </lineage>
</organism>
<dbReference type="CDD" id="cd04301">
    <property type="entry name" value="NAT_SF"/>
    <property type="match status" value="1"/>
</dbReference>
<accession>A0ABW3EWQ5</accession>